<dbReference type="SUPFAM" id="SSF50249">
    <property type="entry name" value="Nucleic acid-binding proteins"/>
    <property type="match status" value="1"/>
</dbReference>
<dbReference type="Proteomes" id="UP001055439">
    <property type="component" value="Chromosome 7"/>
</dbReference>
<dbReference type="GO" id="GO:0042645">
    <property type="term" value="C:mitochondrial nucleoid"/>
    <property type="evidence" value="ECO:0007669"/>
    <property type="project" value="TreeGrafter"/>
</dbReference>
<name>A0A9E7GX39_9LILI</name>
<dbReference type="AlphaFoldDB" id="A0A9E7GX39"/>
<dbReference type="OrthoDB" id="1078367at2759"/>
<evidence type="ECO:0000313" key="1">
    <source>
        <dbReference type="EMBL" id="URE19704.1"/>
    </source>
</evidence>
<keyword evidence="2" id="KW-1185">Reference proteome</keyword>
<gene>
    <name evidence="1" type="ORF">MUK42_11011</name>
</gene>
<organism evidence="1 2">
    <name type="scientific">Musa troglodytarum</name>
    <name type="common">fe'i banana</name>
    <dbReference type="NCBI Taxonomy" id="320322"/>
    <lineage>
        <taxon>Eukaryota</taxon>
        <taxon>Viridiplantae</taxon>
        <taxon>Streptophyta</taxon>
        <taxon>Embryophyta</taxon>
        <taxon>Tracheophyta</taxon>
        <taxon>Spermatophyta</taxon>
        <taxon>Magnoliopsida</taxon>
        <taxon>Liliopsida</taxon>
        <taxon>Zingiberales</taxon>
        <taxon>Musaceae</taxon>
        <taxon>Musa</taxon>
    </lineage>
</organism>
<dbReference type="InterPro" id="IPR011344">
    <property type="entry name" value="ssDNA-bd"/>
</dbReference>
<dbReference type="PANTHER" id="PTHR10302">
    <property type="entry name" value="SINGLE-STRANDED DNA-BINDING PROTEIN"/>
    <property type="match status" value="1"/>
</dbReference>
<dbReference type="EMBL" id="CP097509">
    <property type="protein sequence ID" value="URE19704.1"/>
    <property type="molecule type" value="Genomic_DNA"/>
</dbReference>
<dbReference type="PANTHER" id="PTHR10302:SF18">
    <property type="entry name" value="PROTEIN OSB1, MITOCHONDRIAL"/>
    <property type="match status" value="1"/>
</dbReference>
<dbReference type="GO" id="GO:0006264">
    <property type="term" value="P:mitochondrial DNA replication"/>
    <property type="evidence" value="ECO:0007669"/>
    <property type="project" value="TreeGrafter"/>
</dbReference>
<protein>
    <submittedName>
        <fullName evidence="1">Single-strand binding protein family</fullName>
    </submittedName>
</protein>
<dbReference type="GO" id="GO:0003697">
    <property type="term" value="F:single-stranded DNA binding"/>
    <property type="evidence" value="ECO:0007669"/>
    <property type="project" value="InterPro"/>
</dbReference>
<reference evidence="1" key="1">
    <citation type="submission" date="2022-05" db="EMBL/GenBank/DDBJ databases">
        <title>The Musa troglodytarum L. genome provides insights into the mechanism of non-climacteric behaviour and enrichment of carotenoids.</title>
        <authorList>
            <person name="Wang J."/>
        </authorList>
    </citation>
    <scope>NUCLEOTIDE SEQUENCE</scope>
    <source>
        <tissue evidence="1">Leaf</tissue>
    </source>
</reference>
<accession>A0A9E7GX39</accession>
<proteinExistence type="predicted"/>
<dbReference type="InterPro" id="IPR012340">
    <property type="entry name" value="NA-bd_OB-fold"/>
</dbReference>
<dbReference type="Gene3D" id="2.40.50.140">
    <property type="entry name" value="Nucleic acid-binding proteins"/>
    <property type="match status" value="1"/>
</dbReference>
<evidence type="ECO:0000313" key="2">
    <source>
        <dbReference type="Proteomes" id="UP001055439"/>
    </source>
</evidence>
<sequence length="261" mass="30712">MESRRLFFLKRFLRPFSAYRSARTGVGDKSFVYRQSMLGRPSTVRRQSVPWNLCSFIGTVIRPVKRYAGNFTGAYTLIEVKRPSCSSSSSSFWILLSLSNKLEEVSLKYLNVNDTIYVSGRLGSYTKHYEDGSCGIFYKVHVKDLNFVKHYRQIQKSTETEISAVQESTVPISSTADDDKELRDRLHLWQVFFANPHEWWDNRQSKFYSGSADFRHKDTRDGLWLRPDDPSWVRRQLQLYDSNIAMNRRSKVHEWEMKDFL</sequence>